<keyword evidence="2" id="KW-1185">Reference proteome</keyword>
<dbReference type="EMBL" id="BSXV01006502">
    <property type="protein sequence ID" value="GMF03858.1"/>
    <property type="molecule type" value="Genomic_DNA"/>
</dbReference>
<accession>A0ACB5U8S3</accession>
<feature type="non-terminal residue" evidence="1">
    <location>
        <position position="223"/>
    </location>
</feature>
<reference evidence="1" key="1">
    <citation type="submission" date="2023-04" db="EMBL/GenBank/DDBJ databases">
        <title>Candida boidinii NBRC 1967.</title>
        <authorList>
            <person name="Ichikawa N."/>
            <person name="Sato H."/>
            <person name="Tonouchi N."/>
        </authorList>
    </citation>
    <scope>NUCLEOTIDE SEQUENCE</scope>
    <source>
        <strain evidence="1">NBRC 1967</strain>
    </source>
</reference>
<dbReference type="Proteomes" id="UP001165101">
    <property type="component" value="Unassembled WGS sequence"/>
</dbReference>
<sequence length="223" mass="25257">MKLDERVIAVDGCRWCTKVIPNAPYVTDPIFMNKYKCKFVVHGDDITTDANGEDCYKIVKDLGRFLIVKRTPNISTTDLVGRMLENNNKDHHLNNINSIDLKNYLNNNDNSNNIDNIHPIFEKDMINRFKSYASSSNGLNPGVPVYIYTNDTNEITEIIKGNDDSNDSEEEESIVYYIDGSFDLFTPGHIMALKTLNELSKTSTNSNNSQRIKIIVGIHSDSI</sequence>
<protein>
    <submittedName>
        <fullName evidence="1">Unnamed protein product</fullName>
    </submittedName>
</protein>
<comment type="caution">
    <text evidence="1">The sequence shown here is derived from an EMBL/GenBank/DDBJ whole genome shotgun (WGS) entry which is preliminary data.</text>
</comment>
<gene>
    <name evidence="1" type="ORF">Cboi01_000639400</name>
</gene>
<evidence type="ECO:0000313" key="2">
    <source>
        <dbReference type="Proteomes" id="UP001165101"/>
    </source>
</evidence>
<organism evidence="1 2">
    <name type="scientific">Candida boidinii</name>
    <name type="common">Yeast</name>
    <dbReference type="NCBI Taxonomy" id="5477"/>
    <lineage>
        <taxon>Eukaryota</taxon>
        <taxon>Fungi</taxon>
        <taxon>Dikarya</taxon>
        <taxon>Ascomycota</taxon>
        <taxon>Saccharomycotina</taxon>
        <taxon>Pichiomycetes</taxon>
        <taxon>Pichiales</taxon>
        <taxon>Pichiaceae</taxon>
        <taxon>Ogataea</taxon>
        <taxon>Ogataea/Candida clade</taxon>
    </lineage>
</organism>
<name>A0ACB5U8S3_CANBO</name>
<proteinExistence type="predicted"/>
<evidence type="ECO:0000313" key="1">
    <source>
        <dbReference type="EMBL" id="GMF03858.1"/>
    </source>
</evidence>